<gene>
    <name evidence="9" type="ORF">OTU49_002101</name>
</gene>
<dbReference type="PROSITE" id="PS50916">
    <property type="entry name" value="RABBD"/>
    <property type="match status" value="1"/>
</dbReference>
<dbReference type="InterPro" id="IPR039032">
    <property type="entry name" value="Rim-like"/>
</dbReference>
<dbReference type="InterPro" id="IPR017455">
    <property type="entry name" value="Znf_FYVE-rel"/>
</dbReference>
<evidence type="ECO:0000256" key="4">
    <source>
        <dbReference type="ARBA" id="ARBA00022833"/>
    </source>
</evidence>
<dbReference type="PANTHER" id="PTHR12157:SF21">
    <property type="entry name" value="RAB3 INTERACTING MOLECULE, ISOFORM F"/>
    <property type="match status" value="1"/>
</dbReference>
<name>A0AAW0XQ66_CHEQU</name>
<sequence>MPDLSHLTEEERSIIQDVMRRQKIEEQRENELVRRKQDEVRVLEDTIRLRSEVQRKKGLELEATCQICLKTKFADGVGHMCNYCNVRCCARCGGKVSLRSNKVIWVCILCRKKQELLIKTGTWMNTGLSQHGEMMQLEHDFSGTAGTPATPTQDKRPKLEYGGQEPQPASVQGSAASPASGPHQGHQVGPHHHHYQG</sequence>
<organism evidence="9 10">
    <name type="scientific">Cherax quadricarinatus</name>
    <name type="common">Australian red claw crayfish</name>
    <dbReference type="NCBI Taxonomy" id="27406"/>
    <lineage>
        <taxon>Eukaryota</taxon>
        <taxon>Metazoa</taxon>
        <taxon>Ecdysozoa</taxon>
        <taxon>Arthropoda</taxon>
        <taxon>Crustacea</taxon>
        <taxon>Multicrustacea</taxon>
        <taxon>Malacostraca</taxon>
        <taxon>Eumalacostraca</taxon>
        <taxon>Eucarida</taxon>
        <taxon>Decapoda</taxon>
        <taxon>Pleocyemata</taxon>
        <taxon>Astacidea</taxon>
        <taxon>Parastacoidea</taxon>
        <taxon>Parastacidae</taxon>
        <taxon>Cherax</taxon>
    </lineage>
</organism>
<feature type="non-terminal residue" evidence="9">
    <location>
        <position position="197"/>
    </location>
</feature>
<feature type="region of interest" description="Disordered" evidence="6">
    <location>
        <begin position="141"/>
        <end position="197"/>
    </location>
</feature>
<evidence type="ECO:0000256" key="2">
    <source>
        <dbReference type="ARBA" id="ARBA00022737"/>
    </source>
</evidence>
<dbReference type="AlphaFoldDB" id="A0AAW0XQ66"/>
<dbReference type="GO" id="GO:0031267">
    <property type="term" value="F:small GTPase binding"/>
    <property type="evidence" value="ECO:0007669"/>
    <property type="project" value="InterPro"/>
</dbReference>
<evidence type="ECO:0000259" key="7">
    <source>
        <dbReference type="PROSITE" id="PS50178"/>
    </source>
</evidence>
<evidence type="ECO:0000256" key="3">
    <source>
        <dbReference type="ARBA" id="ARBA00022771"/>
    </source>
</evidence>
<keyword evidence="4" id="KW-0862">Zinc</keyword>
<dbReference type="GO" id="GO:0048791">
    <property type="term" value="P:calcium ion-regulated exocytosis of neurotransmitter"/>
    <property type="evidence" value="ECO:0007669"/>
    <property type="project" value="TreeGrafter"/>
</dbReference>
<reference evidence="9 10" key="1">
    <citation type="journal article" date="2024" name="BMC Genomics">
        <title>Genome assembly of redclaw crayfish (Cherax quadricarinatus) provides insights into its immune adaptation and hypoxia tolerance.</title>
        <authorList>
            <person name="Liu Z."/>
            <person name="Zheng J."/>
            <person name="Li H."/>
            <person name="Fang K."/>
            <person name="Wang S."/>
            <person name="He J."/>
            <person name="Zhou D."/>
            <person name="Weng S."/>
            <person name="Chi M."/>
            <person name="Gu Z."/>
            <person name="He J."/>
            <person name="Li F."/>
            <person name="Wang M."/>
        </authorList>
    </citation>
    <scope>NUCLEOTIDE SEQUENCE [LARGE SCALE GENOMIC DNA]</scope>
    <source>
        <strain evidence="9">ZL_2023a</strain>
    </source>
</reference>
<feature type="compositionally biased region" description="Polar residues" evidence="6">
    <location>
        <begin position="167"/>
        <end position="177"/>
    </location>
</feature>
<dbReference type="InterPro" id="IPR013083">
    <property type="entry name" value="Znf_RING/FYVE/PHD"/>
</dbReference>
<dbReference type="Proteomes" id="UP001445076">
    <property type="component" value="Unassembled WGS sequence"/>
</dbReference>
<evidence type="ECO:0000256" key="6">
    <source>
        <dbReference type="SAM" id="MobiDB-lite"/>
    </source>
</evidence>
<accession>A0AAW0XQ66</accession>
<evidence type="ECO:0000256" key="1">
    <source>
        <dbReference type="ARBA" id="ARBA00022723"/>
    </source>
</evidence>
<dbReference type="EMBL" id="JARKIK010000029">
    <property type="protein sequence ID" value="KAK8742083.1"/>
    <property type="molecule type" value="Genomic_DNA"/>
</dbReference>
<keyword evidence="1" id="KW-0479">Metal-binding</keyword>
<dbReference type="GO" id="GO:0042391">
    <property type="term" value="P:regulation of membrane potential"/>
    <property type="evidence" value="ECO:0007669"/>
    <property type="project" value="TreeGrafter"/>
</dbReference>
<dbReference type="GO" id="GO:0006886">
    <property type="term" value="P:intracellular protein transport"/>
    <property type="evidence" value="ECO:0007669"/>
    <property type="project" value="InterPro"/>
</dbReference>
<dbReference type="GO" id="GO:0050806">
    <property type="term" value="P:positive regulation of synaptic transmission"/>
    <property type="evidence" value="ECO:0007669"/>
    <property type="project" value="TreeGrafter"/>
</dbReference>
<dbReference type="GO" id="GO:0008270">
    <property type="term" value="F:zinc ion binding"/>
    <property type="evidence" value="ECO:0007669"/>
    <property type="project" value="UniProtKB-KW"/>
</dbReference>
<dbReference type="GO" id="GO:0042734">
    <property type="term" value="C:presynaptic membrane"/>
    <property type="evidence" value="ECO:0007669"/>
    <property type="project" value="TreeGrafter"/>
</dbReference>
<dbReference type="InterPro" id="IPR010911">
    <property type="entry name" value="Rab_BD"/>
</dbReference>
<dbReference type="SUPFAM" id="SSF57903">
    <property type="entry name" value="FYVE/PHD zinc finger"/>
    <property type="match status" value="1"/>
</dbReference>
<evidence type="ECO:0000313" key="10">
    <source>
        <dbReference type="Proteomes" id="UP001445076"/>
    </source>
</evidence>
<keyword evidence="2" id="KW-0677">Repeat</keyword>
<dbReference type="Gene3D" id="3.30.40.10">
    <property type="entry name" value="Zinc/RING finger domain, C3HC4 (zinc finger)"/>
    <property type="match status" value="1"/>
</dbReference>
<dbReference type="FunFam" id="3.30.40.10:FF:000044">
    <property type="entry name" value="Regulating synaptic membrane exocytosis protein 2"/>
    <property type="match status" value="1"/>
</dbReference>
<dbReference type="InterPro" id="IPR054386">
    <property type="entry name" value="RIM_Znf"/>
</dbReference>
<dbReference type="GO" id="GO:0048788">
    <property type="term" value="C:cytoskeleton of presynaptic active zone"/>
    <property type="evidence" value="ECO:0007669"/>
    <property type="project" value="TreeGrafter"/>
</dbReference>
<protein>
    <recommendedName>
        <fullName evidence="11">Rab-3-interacting molecule unc-10</fullName>
    </recommendedName>
</protein>
<dbReference type="PANTHER" id="PTHR12157">
    <property type="entry name" value="REGULATING SYNAPTIC MEMBRANE EXOCYTOSIS PROTEIN"/>
    <property type="match status" value="1"/>
</dbReference>
<dbReference type="InterPro" id="IPR011011">
    <property type="entry name" value="Znf_FYVE_PHD"/>
</dbReference>
<feature type="domain" description="FYVE-type" evidence="7">
    <location>
        <begin position="65"/>
        <end position="115"/>
    </location>
</feature>
<dbReference type="Pfam" id="PF22601">
    <property type="entry name" value="RIM2a_ZnF"/>
    <property type="match status" value="1"/>
</dbReference>
<evidence type="ECO:0000313" key="9">
    <source>
        <dbReference type="EMBL" id="KAK8742083.1"/>
    </source>
</evidence>
<dbReference type="GO" id="GO:0044325">
    <property type="term" value="F:transmembrane transporter binding"/>
    <property type="evidence" value="ECO:0007669"/>
    <property type="project" value="TreeGrafter"/>
</dbReference>
<feature type="domain" description="RabBD" evidence="8">
    <location>
        <begin position="1"/>
        <end position="127"/>
    </location>
</feature>
<keyword evidence="10" id="KW-1185">Reference proteome</keyword>
<keyword evidence="3 5" id="KW-0863">Zinc-finger</keyword>
<dbReference type="GO" id="GO:0048167">
    <property type="term" value="P:regulation of synaptic plasticity"/>
    <property type="evidence" value="ECO:0007669"/>
    <property type="project" value="TreeGrafter"/>
</dbReference>
<evidence type="ECO:0000259" key="8">
    <source>
        <dbReference type="PROSITE" id="PS50916"/>
    </source>
</evidence>
<proteinExistence type="predicted"/>
<evidence type="ECO:0008006" key="11">
    <source>
        <dbReference type="Google" id="ProtNLM"/>
    </source>
</evidence>
<dbReference type="PROSITE" id="PS50178">
    <property type="entry name" value="ZF_FYVE"/>
    <property type="match status" value="1"/>
</dbReference>
<comment type="caution">
    <text evidence="9">The sequence shown here is derived from an EMBL/GenBank/DDBJ whole genome shotgun (WGS) entry which is preliminary data.</text>
</comment>
<evidence type="ECO:0000256" key="5">
    <source>
        <dbReference type="PROSITE-ProRule" id="PRU00091"/>
    </source>
</evidence>